<evidence type="ECO:0000256" key="2">
    <source>
        <dbReference type="ARBA" id="ARBA00011903"/>
    </source>
</evidence>
<keyword evidence="9" id="KW-0175">Coiled coil</keyword>
<comment type="similarity">
    <text evidence="13">Belongs to the protein kinase superfamily. Ser/Thr protein kinase family. GCN2 subfamily.</text>
</comment>
<keyword evidence="21" id="KW-1185">Reference proteome</keyword>
<keyword evidence="4 16" id="KW-0479">Metal-binding</keyword>
<evidence type="ECO:0000256" key="5">
    <source>
        <dbReference type="ARBA" id="ARBA00022741"/>
    </source>
</evidence>
<feature type="domain" description="Protein kinase" evidence="19">
    <location>
        <begin position="194"/>
        <end position="466"/>
    </location>
</feature>
<dbReference type="GO" id="GO:0060631">
    <property type="term" value="P:regulation of meiosis I"/>
    <property type="evidence" value="ECO:0007669"/>
    <property type="project" value="TreeGrafter"/>
</dbReference>
<gene>
    <name evidence="20" type="primary">Wee2</name>
    <name evidence="20" type="ORF">CALVIR_R06284</name>
</gene>
<dbReference type="GO" id="GO:0000278">
    <property type="term" value="P:mitotic cell cycle"/>
    <property type="evidence" value="ECO:0007669"/>
    <property type="project" value="InterPro"/>
</dbReference>
<keyword evidence="3" id="KW-0808">Transferase</keyword>
<evidence type="ECO:0000256" key="1">
    <source>
        <dbReference type="ARBA" id="ARBA00004123"/>
    </source>
</evidence>
<comment type="caution">
    <text evidence="20">The sequence shown here is derived from an EMBL/GenBank/DDBJ whole genome shotgun (WGS) entry which is preliminary data.</text>
</comment>
<dbReference type="Gene3D" id="3.30.200.20">
    <property type="entry name" value="Phosphorylase Kinase, domain 1"/>
    <property type="match status" value="1"/>
</dbReference>
<dbReference type="InterPro" id="IPR050339">
    <property type="entry name" value="CC_SR_Kinase"/>
</dbReference>
<comment type="subcellular location">
    <subcellularLocation>
        <location evidence="1">Nucleus</location>
    </subcellularLocation>
</comment>
<dbReference type="PROSITE" id="PS00108">
    <property type="entry name" value="PROTEIN_KINASE_ST"/>
    <property type="match status" value="1"/>
</dbReference>
<dbReference type="InterPro" id="IPR000719">
    <property type="entry name" value="Prot_kinase_dom"/>
</dbReference>
<dbReference type="InterPro" id="IPR017164">
    <property type="entry name" value="Wee1-like_protein_kinase"/>
</dbReference>
<dbReference type="Pfam" id="PF00069">
    <property type="entry name" value="Pkinase"/>
    <property type="match status" value="1"/>
</dbReference>
<name>A0A851BYD7_CALVR</name>
<feature type="non-terminal residue" evidence="20">
    <location>
        <position position="541"/>
    </location>
</feature>
<dbReference type="PANTHER" id="PTHR11042:SF75">
    <property type="entry name" value="WEE1-LIKE PROTEIN KINASE 2"/>
    <property type="match status" value="1"/>
</dbReference>
<reference evidence="20" key="1">
    <citation type="submission" date="2019-10" db="EMBL/GenBank/DDBJ databases">
        <title>Bird 10,000 Genomes (B10K) Project - Family phase.</title>
        <authorList>
            <person name="Zhang G."/>
        </authorList>
    </citation>
    <scope>NUCLEOTIDE SEQUENCE</scope>
    <source>
        <strain evidence="20">B10K-DU-002-55</strain>
        <tissue evidence="20">Muscle</tissue>
    </source>
</reference>
<evidence type="ECO:0000256" key="7">
    <source>
        <dbReference type="ARBA" id="ARBA00022840"/>
    </source>
</evidence>
<dbReference type="GO" id="GO:0005524">
    <property type="term" value="F:ATP binding"/>
    <property type="evidence" value="ECO:0007669"/>
    <property type="project" value="UniProtKB-UniRule"/>
</dbReference>
<evidence type="ECO:0000256" key="6">
    <source>
        <dbReference type="ARBA" id="ARBA00022777"/>
    </source>
</evidence>
<evidence type="ECO:0000256" key="12">
    <source>
        <dbReference type="ARBA" id="ARBA00023254"/>
    </source>
</evidence>
<dbReference type="GO" id="GO:0005634">
    <property type="term" value="C:nucleus"/>
    <property type="evidence" value="ECO:0007669"/>
    <property type="project" value="UniProtKB-SubCell"/>
</dbReference>
<dbReference type="FunFam" id="1.10.510.10:FF:000217">
    <property type="entry name" value="Wee1-like protein kinase"/>
    <property type="match status" value="1"/>
</dbReference>
<organism evidence="20 21">
    <name type="scientific">Calyptomena viridis</name>
    <name type="common">Lesser green broadbill</name>
    <dbReference type="NCBI Taxonomy" id="135972"/>
    <lineage>
        <taxon>Eukaryota</taxon>
        <taxon>Metazoa</taxon>
        <taxon>Chordata</taxon>
        <taxon>Craniata</taxon>
        <taxon>Vertebrata</taxon>
        <taxon>Euteleostomi</taxon>
        <taxon>Archelosauria</taxon>
        <taxon>Archosauria</taxon>
        <taxon>Dinosauria</taxon>
        <taxon>Saurischia</taxon>
        <taxon>Theropoda</taxon>
        <taxon>Coelurosauria</taxon>
        <taxon>Aves</taxon>
        <taxon>Neognathae</taxon>
        <taxon>Neoaves</taxon>
        <taxon>Telluraves</taxon>
        <taxon>Australaves</taxon>
        <taxon>Passeriformes</taxon>
        <taxon>Eurylaimidae</taxon>
        <taxon>Calyptomena</taxon>
    </lineage>
</organism>
<dbReference type="FunFam" id="3.30.200.20:FF:000115">
    <property type="entry name" value="Wee1-like kinase 2"/>
    <property type="match status" value="1"/>
</dbReference>
<dbReference type="PIRSF" id="PIRSF037281">
    <property type="entry name" value="Wee1-like_protein_kinase"/>
    <property type="match status" value="1"/>
</dbReference>
<keyword evidence="11" id="KW-0539">Nucleus</keyword>
<keyword evidence="12" id="KW-0469">Meiosis</keyword>
<sequence length="541" mass="60497">MDDWDNSDELIQRLDFSSCGEESEDRSVNEEDSLNLSPPRSCELRKWQESSPLPATPQRKLSEIFLSRTKAWVSPTLKPSPSVSKNWGNAETPLHITWKKLQLCDTPHTPKSLLSKTAFPSSGTKVPPKGYRHLRYTPGANSDDSTRASLVNINPFTPESYRQMLFLPNGKRKTRGELYPLKESNMVSRYKKEFLELEKIGVGEFGSVYKCIKRLDGCVYAIKRSKRPLAGSSDEQLALREVYAHAVLGHHPHVVRYYSAWAEDDHMIIQNEHCDGGSLQDVLLENAKLGQYFLEAELKEILLQVSMGLKYIHNSGLVHLDIKPSNIFICHKLAVAGPAGQEESDSEDEFSSGVVYKIGDLGHVTSITNPQVEEGDRRFLANEILQEQYYNLPKADIFALALTVALAAGAAPLPHNGAMWHHIRKGNIPPIPQKLPHHFLELLKLMIHPDPVERPSATALTKHPVLRPSCGKAVQLQEALNVEKCKTAMLELKAARLAQTLMEEQALGSAKFQESETSSKQKSKRLVGGKSCRSFSFTLGY</sequence>
<evidence type="ECO:0000256" key="4">
    <source>
        <dbReference type="ARBA" id="ARBA00022723"/>
    </source>
</evidence>
<dbReference type="SUPFAM" id="SSF56112">
    <property type="entry name" value="Protein kinase-like (PK-like)"/>
    <property type="match status" value="1"/>
</dbReference>
<feature type="binding site" evidence="16">
    <location>
        <position position="360"/>
    </location>
    <ligand>
        <name>Mg(2+)</name>
        <dbReference type="ChEBI" id="CHEBI:18420"/>
        <label>1</label>
    </ligand>
</feature>
<dbReference type="GO" id="GO:0004715">
    <property type="term" value="F:non-membrane spanning protein tyrosine kinase activity"/>
    <property type="evidence" value="ECO:0007669"/>
    <property type="project" value="UniProtKB-EC"/>
</dbReference>
<evidence type="ECO:0000256" key="8">
    <source>
        <dbReference type="ARBA" id="ARBA00022842"/>
    </source>
</evidence>
<keyword evidence="5 15" id="KW-0547">Nucleotide-binding</keyword>
<evidence type="ECO:0000256" key="16">
    <source>
        <dbReference type="PIRSR" id="PIRSR037281-3"/>
    </source>
</evidence>
<keyword evidence="8 16" id="KW-0460">Magnesium</keyword>
<keyword evidence="10" id="KW-0829">Tyrosine-protein kinase</keyword>
<feature type="binding site" evidence="15 17">
    <location>
        <position position="223"/>
    </location>
    <ligand>
        <name>ATP</name>
        <dbReference type="ChEBI" id="CHEBI:30616"/>
    </ligand>
</feature>
<dbReference type="GO" id="GO:0005737">
    <property type="term" value="C:cytoplasm"/>
    <property type="evidence" value="ECO:0007669"/>
    <property type="project" value="TreeGrafter"/>
</dbReference>
<evidence type="ECO:0000256" key="14">
    <source>
        <dbReference type="PIRSR" id="PIRSR037281-1"/>
    </source>
</evidence>
<keyword evidence="7 15" id="KW-0067">ATP-binding</keyword>
<dbReference type="PANTHER" id="PTHR11042">
    <property type="entry name" value="EUKARYOTIC TRANSLATION INITIATION FACTOR 2-ALPHA KINASE EIF2-ALPHA KINASE -RELATED"/>
    <property type="match status" value="1"/>
</dbReference>
<evidence type="ECO:0000256" key="3">
    <source>
        <dbReference type="ARBA" id="ARBA00022679"/>
    </source>
</evidence>
<dbReference type="InterPro" id="IPR011009">
    <property type="entry name" value="Kinase-like_dom_sf"/>
</dbReference>
<dbReference type="InterPro" id="IPR008271">
    <property type="entry name" value="Ser/Thr_kinase_AS"/>
</dbReference>
<evidence type="ECO:0000256" key="11">
    <source>
        <dbReference type="ARBA" id="ARBA00023242"/>
    </source>
</evidence>
<proteinExistence type="inferred from homology"/>
<dbReference type="SMART" id="SM00220">
    <property type="entry name" value="S_TKc"/>
    <property type="match status" value="1"/>
</dbReference>
<evidence type="ECO:0000313" key="20">
    <source>
        <dbReference type="EMBL" id="NWI49263.1"/>
    </source>
</evidence>
<evidence type="ECO:0000256" key="15">
    <source>
        <dbReference type="PIRSR" id="PIRSR037281-2"/>
    </source>
</evidence>
<evidence type="ECO:0000256" key="10">
    <source>
        <dbReference type="ARBA" id="ARBA00023137"/>
    </source>
</evidence>
<feature type="non-terminal residue" evidence="20">
    <location>
        <position position="1"/>
    </location>
</feature>
<dbReference type="InterPro" id="IPR017441">
    <property type="entry name" value="Protein_kinase_ATP_BS"/>
</dbReference>
<protein>
    <recommendedName>
        <fullName evidence="2">non-specific protein-tyrosine kinase</fullName>
        <ecNumber evidence="2">2.7.10.2</ecNumber>
    </recommendedName>
</protein>
<dbReference type="GO" id="GO:0000287">
    <property type="term" value="F:magnesium ion binding"/>
    <property type="evidence" value="ECO:0007669"/>
    <property type="project" value="InterPro"/>
</dbReference>
<dbReference type="GO" id="GO:0051321">
    <property type="term" value="P:meiotic cell cycle"/>
    <property type="evidence" value="ECO:0007669"/>
    <property type="project" value="UniProtKB-KW"/>
</dbReference>
<dbReference type="Gene3D" id="1.10.510.10">
    <property type="entry name" value="Transferase(Phosphotransferase) domain 1"/>
    <property type="match status" value="1"/>
</dbReference>
<evidence type="ECO:0000313" key="21">
    <source>
        <dbReference type="Proteomes" id="UP000642973"/>
    </source>
</evidence>
<dbReference type="EC" id="2.7.10.2" evidence="2"/>
<dbReference type="Proteomes" id="UP000642973">
    <property type="component" value="Unassembled WGS sequence"/>
</dbReference>
<comment type="cofactor">
    <cofactor evidence="16">
        <name>Mg(2+)</name>
        <dbReference type="ChEBI" id="CHEBI:18420"/>
    </cofactor>
    <text evidence="16">Binds 2 magnesium ions per subunit.</text>
</comment>
<accession>A0A851BYD7</accession>
<dbReference type="AlphaFoldDB" id="A0A851BYD7"/>
<feature type="active site" description="Proton acceptor" evidence="14">
    <location>
        <position position="321"/>
    </location>
</feature>
<feature type="binding site" evidence="16">
    <location>
        <position position="326"/>
    </location>
    <ligand>
        <name>Mg(2+)</name>
        <dbReference type="ChEBI" id="CHEBI:18420"/>
        <label>1</label>
    </ligand>
</feature>
<evidence type="ECO:0000256" key="13">
    <source>
        <dbReference type="ARBA" id="ARBA00037982"/>
    </source>
</evidence>
<feature type="region of interest" description="Disordered" evidence="18">
    <location>
        <begin position="15"/>
        <end position="55"/>
    </location>
</feature>
<evidence type="ECO:0000259" key="19">
    <source>
        <dbReference type="PROSITE" id="PS50011"/>
    </source>
</evidence>
<dbReference type="EMBL" id="WEIV01001356">
    <property type="protein sequence ID" value="NWI49263.1"/>
    <property type="molecule type" value="Genomic_DNA"/>
</dbReference>
<evidence type="ECO:0000256" key="9">
    <source>
        <dbReference type="ARBA" id="ARBA00023054"/>
    </source>
</evidence>
<evidence type="ECO:0000256" key="17">
    <source>
        <dbReference type="PROSITE-ProRule" id="PRU10141"/>
    </source>
</evidence>
<evidence type="ECO:0000256" key="18">
    <source>
        <dbReference type="SAM" id="MobiDB-lite"/>
    </source>
</evidence>
<feature type="binding site" evidence="15">
    <location>
        <begin position="200"/>
        <end position="208"/>
    </location>
    <ligand>
        <name>ATP</name>
        <dbReference type="ChEBI" id="CHEBI:30616"/>
    </ligand>
</feature>
<dbReference type="PROSITE" id="PS50011">
    <property type="entry name" value="PROTEIN_KINASE_DOM"/>
    <property type="match status" value="1"/>
</dbReference>
<keyword evidence="6 20" id="KW-0418">Kinase</keyword>
<dbReference type="PROSITE" id="PS00107">
    <property type="entry name" value="PROTEIN_KINASE_ATP"/>
    <property type="match status" value="1"/>
</dbReference>